<keyword evidence="3" id="KW-0819">tRNA processing</keyword>
<dbReference type="Pfam" id="PF01743">
    <property type="entry name" value="PolyA_pol"/>
    <property type="match status" value="1"/>
</dbReference>
<dbReference type="PANTHER" id="PTHR47545">
    <property type="entry name" value="MULTIFUNCTIONAL CCA PROTEIN"/>
    <property type="match status" value="1"/>
</dbReference>
<evidence type="ECO:0000256" key="3">
    <source>
        <dbReference type="ARBA" id="ARBA00022694"/>
    </source>
</evidence>
<dbReference type="Pfam" id="PF01966">
    <property type="entry name" value="HD"/>
    <property type="match status" value="1"/>
</dbReference>
<evidence type="ECO:0000313" key="15">
    <source>
        <dbReference type="EMBL" id="MBC8532087.1"/>
    </source>
</evidence>
<reference evidence="15" key="1">
    <citation type="submission" date="2020-08" db="EMBL/GenBank/DDBJ databases">
        <title>Genome public.</title>
        <authorList>
            <person name="Liu C."/>
            <person name="Sun Q."/>
        </authorList>
    </citation>
    <scope>NUCLEOTIDE SEQUENCE</scope>
    <source>
        <strain evidence="15">NSJ-53</strain>
    </source>
</reference>
<keyword evidence="9" id="KW-0460">Magnesium</keyword>
<comment type="similarity">
    <text evidence="11">Belongs to the tRNA nucleotidyltransferase/poly(A) polymerase family.</text>
</comment>
<evidence type="ECO:0000256" key="5">
    <source>
        <dbReference type="ARBA" id="ARBA00022723"/>
    </source>
</evidence>
<gene>
    <name evidence="15" type="ORF">H8696_09530</name>
</gene>
<dbReference type="GO" id="GO:0016779">
    <property type="term" value="F:nucleotidyltransferase activity"/>
    <property type="evidence" value="ECO:0007669"/>
    <property type="project" value="UniProtKB-KW"/>
</dbReference>
<name>A0A926D615_9FIRM</name>
<feature type="domain" description="Poly A polymerase head" evidence="12">
    <location>
        <begin position="2"/>
        <end position="121"/>
    </location>
</feature>
<dbReference type="GO" id="GO:0005524">
    <property type="term" value="F:ATP binding"/>
    <property type="evidence" value="ECO:0007669"/>
    <property type="project" value="UniProtKB-KW"/>
</dbReference>
<dbReference type="Gene3D" id="1.10.3090.10">
    <property type="entry name" value="cca-adding enzyme, domain 2"/>
    <property type="match status" value="1"/>
</dbReference>
<dbReference type="InterPro" id="IPR002646">
    <property type="entry name" value="PolA_pol_head_dom"/>
</dbReference>
<dbReference type="InterPro" id="IPR043519">
    <property type="entry name" value="NT_sf"/>
</dbReference>
<evidence type="ECO:0000256" key="1">
    <source>
        <dbReference type="ARBA" id="ARBA00001946"/>
    </source>
</evidence>
<dbReference type="Gene3D" id="3.30.460.10">
    <property type="entry name" value="Beta Polymerase, domain 2"/>
    <property type="match status" value="1"/>
</dbReference>
<evidence type="ECO:0000256" key="9">
    <source>
        <dbReference type="ARBA" id="ARBA00022842"/>
    </source>
</evidence>
<protein>
    <submittedName>
        <fullName evidence="15">CCA tRNA nucleotidyltransferase</fullName>
    </submittedName>
</protein>
<dbReference type="InterPro" id="IPR032828">
    <property type="entry name" value="PolyA_RNA-bd"/>
</dbReference>
<proteinExistence type="inferred from homology"/>
<feature type="domain" description="HD" evidence="13">
    <location>
        <begin position="249"/>
        <end position="315"/>
    </location>
</feature>
<dbReference type="InterPro" id="IPR006674">
    <property type="entry name" value="HD_domain"/>
</dbReference>
<dbReference type="PANTHER" id="PTHR47545:SF1">
    <property type="entry name" value="MULTIFUNCTIONAL CCA PROTEIN"/>
    <property type="match status" value="1"/>
</dbReference>
<evidence type="ECO:0000259" key="13">
    <source>
        <dbReference type="Pfam" id="PF01966"/>
    </source>
</evidence>
<comment type="caution">
    <text evidence="15">The sequence shown here is derived from an EMBL/GenBank/DDBJ whole genome shotgun (WGS) entry which is preliminary data.</text>
</comment>
<evidence type="ECO:0000256" key="10">
    <source>
        <dbReference type="ARBA" id="ARBA00022884"/>
    </source>
</evidence>
<evidence type="ECO:0000256" key="11">
    <source>
        <dbReference type="RuleBase" id="RU003953"/>
    </source>
</evidence>
<dbReference type="GO" id="GO:0003723">
    <property type="term" value="F:RNA binding"/>
    <property type="evidence" value="ECO:0007669"/>
    <property type="project" value="UniProtKB-KW"/>
</dbReference>
<dbReference type="NCBIfam" id="TIGR00277">
    <property type="entry name" value="HDIG"/>
    <property type="match status" value="1"/>
</dbReference>
<feature type="domain" description="tRNA nucleotidyltransferase/poly(A) polymerase RNA and SrmB- binding" evidence="14">
    <location>
        <begin position="148"/>
        <end position="188"/>
    </location>
</feature>
<dbReference type="SUPFAM" id="SSF81301">
    <property type="entry name" value="Nucleotidyltransferase"/>
    <property type="match status" value="1"/>
</dbReference>
<evidence type="ECO:0000259" key="14">
    <source>
        <dbReference type="Pfam" id="PF12627"/>
    </source>
</evidence>
<keyword evidence="16" id="KW-1185">Reference proteome</keyword>
<dbReference type="Proteomes" id="UP000623172">
    <property type="component" value="Unassembled WGS sequence"/>
</dbReference>
<keyword evidence="7" id="KW-0692">RNA repair</keyword>
<keyword evidence="4" id="KW-0548">Nucleotidyltransferase</keyword>
<dbReference type="AlphaFoldDB" id="A0A926D615"/>
<evidence type="ECO:0000256" key="6">
    <source>
        <dbReference type="ARBA" id="ARBA00022741"/>
    </source>
</evidence>
<accession>A0A926D615</accession>
<evidence type="ECO:0000256" key="4">
    <source>
        <dbReference type="ARBA" id="ARBA00022695"/>
    </source>
</evidence>
<organism evidence="15 16">
    <name type="scientific">Gehongia tenuis</name>
    <dbReference type="NCBI Taxonomy" id="2763655"/>
    <lineage>
        <taxon>Bacteria</taxon>
        <taxon>Bacillati</taxon>
        <taxon>Bacillota</taxon>
        <taxon>Clostridia</taxon>
        <taxon>Christensenellales</taxon>
        <taxon>Christensenellaceae</taxon>
        <taxon>Gehongia</taxon>
    </lineage>
</organism>
<dbReference type="EMBL" id="JACRSR010000004">
    <property type="protein sequence ID" value="MBC8532087.1"/>
    <property type="molecule type" value="Genomic_DNA"/>
</dbReference>
<keyword evidence="5" id="KW-0479">Metal-binding</keyword>
<dbReference type="InterPro" id="IPR050124">
    <property type="entry name" value="tRNA_CCA-adding_enzyme"/>
</dbReference>
<dbReference type="InterPro" id="IPR006675">
    <property type="entry name" value="HDIG_dom"/>
</dbReference>
<evidence type="ECO:0000256" key="7">
    <source>
        <dbReference type="ARBA" id="ARBA00022800"/>
    </source>
</evidence>
<dbReference type="GO" id="GO:0042245">
    <property type="term" value="P:RNA repair"/>
    <property type="evidence" value="ECO:0007669"/>
    <property type="project" value="UniProtKB-KW"/>
</dbReference>
<sequence>MRAGLMGLASHDLDVASPLLPEDAAKRLEGLGFIVHKINRTLGTVLVKLADGSHVEHTTFRSESYPPGGAHQPEGIVFIRDLETDALRRDFSVNALYYNILTGELLDPTGGLADLEAGQLRCPRNPDLVFCDDALRLLRLARFAGELDFAVEAQTFASAKRHAHQLADLSPERILQELSRILLCDQAYPEIGRTPSKILKALHLLRDMGALAHVLPELMEGEGVEQRRDYHAHPVLEHNLNAAAAAPPELRLRFAALLHDVGKPKALRENGRMLGHDKLGAALARTMLERLRAPRQFTDEVCLLIERHMFDLNGGAKTTTLRLRFAAWGASFVRDLAALRRADVWGSGILSGPVPTADRWEEVLDEMLSDHTPFSLRELAVTGKDLMDLGVAPGRAVGEILQGLWEFTVLHPAKNEKKALLARAETVEMQKRKGD</sequence>
<evidence type="ECO:0000313" key="16">
    <source>
        <dbReference type="Proteomes" id="UP000623172"/>
    </source>
</evidence>
<keyword evidence="8" id="KW-0067">ATP-binding</keyword>
<dbReference type="SUPFAM" id="SSF81891">
    <property type="entry name" value="Poly A polymerase C-terminal region-like"/>
    <property type="match status" value="1"/>
</dbReference>
<dbReference type="GO" id="GO:0046872">
    <property type="term" value="F:metal ion binding"/>
    <property type="evidence" value="ECO:0007669"/>
    <property type="project" value="UniProtKB-KW"/>
</dbReference>
<dbReference type="CDD" id="cd00077">
    <property type="entry name" value="HDc"/>
    <property type="match status" value="1"/>
</dbReference>
<dbReference type="InterPro" id="IPR003607">
    <property type="entry name" value="HD/PDEase_dom"/>
</dbReference>
<dbReference type="GO" id="GO:0008033">
    <property type="term" value="P:tRNA processing"/>
    <property type="evidence" value="ECO:0007669"/>
    <property type="project" value="UniProtKB-KW"/>
</dbReference>
<comment type="cofactor">
    <cofactor evidence="1">
        <name>Mg(2+)</name>
        <dbReference type="ChEBI" id="CHEBI:18420"/>
    </cofactor>
</comment>
<keyword evidence="10 11" id="KW-0694">RNA-binding</keyword>
<evidence type="ECO:0000259" key="12">
    <source>
        <dbReference type="Pfam" id="PF01743"/>
    </source>
</evidence>
<evidence type="ECO:0000256" key="2">
    <source>
        <dbReference type="ARBA" id="ARBA00022679"/>
    </source>
</evidence>
<keyword evidence="6" id="KW-0547">Nucleotide-binding</keyword>
<dbReference type="Pfam" id="PF12627">
    <property type="entry name" value="PolyA_pol_RNAbd"/>
    <property type="match status" value="1"/>
</dbReference>
<dbReference type="Gene3D" id="1.10.246.80">
    <property type="match status" value="1"/>
</dbReference>
<evidence type="ECO:0000256" key="8">
    <source>
        <dbReference type="ARBA" id="ARBA00022840"/>
    </source>
</evidence>
<keyword evidence="2 11" id="KW-0808">Transferase</keyword>